<dbReference type="AlphaFoldDB" id="A0A1H2M1R4"/>
<dbReference type="InterPro" id="IPR038765">
    <property type="entry name" value="Papain-like_cys_pep_sf"/>
</dbReference>
<dbReference type="Proteomes" id="UP000198600">
    <property type="component" value="Chromosome I"/>
</dbReference>
<name>A0A1H2M1R4_9PSED</name>
<feature type="domain" description="Transglutaminase-like" evidence="1">
    <location>
        <begin position="21"/>
        <end position="136"/>
    </location>
</feature>
<dbReference type="SUPFAM" id="SSF54001">
    <property type="entry name" value="Cysteine proteinases"/>
    <property type="match status" value="1"/>
</dbReference>
<protein>
    <submittedName>
        <fullName evidence="2">Transglutaminase-like superfamily protein</fullName>
    </submittedName>
</protein>
<evidence type="ECO:0000313" key="2">
    <source>
        <dbReference type="EMBL" id="SDU87193.1"/>
    </source>
</evidence>
<dbReference type="STRING" id="46679.SAMN05216202_0881"/>
<gene>
    <name evidence="2" type="ORF">SAMN05216202_0881</name>
</gene>
<organism evidence="2 3">
    <name type="scientific">Pseudomonas mucidolens</name>
    <dbReference type="NCBI Taxonomy" id="46679"/>
    <lineage>
        <taxon>Bacteria</taxon>
        <taxon>Pseudomonadati</taxon>
        <taxon>Pseudomonadota</taxon>
        <taxon>Gammaproteobacteria</taxon>
        <taxon>Pseudomonadales</taxon>
        <taxon>Pseudomonadaceae</taxon>
        <taxon>Pseudomonas</taxon>
    </lineage>
</organism>
<dbReference type="InterPro" id="IPR002931">
    <property type="entry name" value="Transglutaminase-like"/>
</dbReference>
<dbReference type="PANTHER" id="PTHR33490">
    <property type="entry name" value="BLR5614 PROTEIN-RELATED"/>
    <property type="match status" value="1"/>
</dbReference>
<dbReference type="Gene3D" id="3.10.620.30">
    <property type="match status" value="1"/>
</dbReference>
<dbReference type="EMBL" id="LT629802">
    <property type="protein sequence ID" value="SDU87193.1"/>
    <property type="molecule type" value="Genomic_DNA"/>
</dbReference>
<proteinExistence type="predicted"/>
<sequence length="236" mass="26709">MNAYLSPSRFIDSDHPAVVEFAEKHRGSSLDPRDQAVSLYYAVREAVRYNPYTFSRDPQTLSGSYALAAGQSYCVPKATLLAACARHCGIPARIGLADVRNHLSTPRLIELLKSDVFAMHGYTELYLHGHWVKATPAFNQQLCELFDVPPLDFDGINDSVFHPYNRQGQRAMEYVVDHGQFADVPEDFFFTHLETCYPPPVWRADAATAGRHPGRFKPRLNRRMLPRHSSIGRRSC</sequence>
<reference evidence="3" key="1">
    <citation type="submission" date="2016-10" db="EMBL/GenBank/DDBJ databases">
        <authorList>
            <person name="Varghese N."/>
            <person name="Submissions S."/>
        </authorList>
    </citation>
    <scope>NUCLEOTIDE SEQUENCE [LARGE SCALE GENOMIC DNA]</scope>
    <source>
        <strain evidence="3">LMG 2223</strain>
    </source>
</reference>
<dbReference type="PANTHER" id="PTHR33490:SF3">
    <property type="entry name" value="CONSERVED INTEGRAL MEMBRANE PROTEIN"/>
    <property type="match status" value="1"/>
</dbReference>
<keyword evidence="3" id="KW-1185">Reference proteome</keyword>
<evidence type="ECO:0000313" key="3">
    <source>
        <dbReference type="Proteomes" id="UP000198600"/>
    </source>
</evidence>
<dbReference type="Pfam" id="PF01841">
    <property type="entry name" value="Transglut_core"/>
    <property type="match status" value="1"/>
</dbReference>
<accession>A0A1H2M1R4</accession>
<evidence type="ECO:0000259" key="1">
    <source>
        <dbReference type="Pfam" id="PF01841"/>
    </source>
</evidence>